<feature type="transmembrane region" description="Helical" evidence="1">
    <location>
        <begin position="240"/>
        <end position="263"/>
    </location>
</feature>
<evidence type="ECO:0000256" key="2">
    <source>
        <dbReference type="SAM" id="SignalP"/>
    </source>
</evidence>
<name>A0A4Y7PLV6_9AGAM</name>
<dbReference type="PANTHER" id="PTHR34862:SF1">
    <property type="entry name" value="SPARK DOMAIN-CONTAINING PROTEIN"/>
    <property type="match status" value="1"/>
</dbReference>
<protein>
    <submittedName>
        <fullName evidence="3">Uncharacterized protein</fullName>
    </submittedName>
</protein>
<keyword evidence="4" id="KW-1185">Reference proteome</keyword>
<evidence type="ECO:0000313" key="4">
    <source>
        <dbReference type="Proteomes" id="UP000294933"/>
    </source>
</evidence>
<sequence>MRSILFTATVLAGTSAVHALSSQCQSALLGIVGSPDAACLNIGGLVPFITLSPNSSLVDPVTNWLSGLCSIAPCSNQTLQTVLANLTTGCPDDLGFLSSPDIVQSSIVDTVETTYPLLRNIGCLKDTTTNSLCVTSTLNAAQNASGTTLTLANAFQVLTQLVIGSSTFTKEVACTNCIKAAYNILKQDEPSLATSTQVNTAFSTTCGASFLDGQTPSSIVQLAGASGSGTSNTKSDAESLFYAPAWTGVISALAAVSAGFAILA</sequence>
<keyword evidence="1" id="KW-0812">Transmembrane</keyword>
<feature type="chain" id="PRO_5021416241" evidence="2">
    <location>
        <begin position="20"/>
        <end position="264"/>
    </location>
</feature>
<keyword evidence="2" id="KW-0732">Signal</keyword>
<dbReference type="PANTHER" id="PTHR34862">
    <property type="entry name" value="SPARK DOMAIN-CONTAINING PROTEIN"/>
    <property type="match status" value="1"/>
</dbReference>
<evidence type="ECO:0000256" key="1">
    <source>
        <dbReference type="SAM" id="Phobius"/>
    </source>
</evidence>
<dbReference type="VEuPathDB" id="FungiDB:BD410DRAFT_104836"/>
<dbReference type="OrthoDB" id="2536450at2759"/>
<dbReference type="AlphaFoldDB" id="A0A4Y7PLV6"/>
<dbReference type="STRING" id="50990.A0A4Y7PLV6"/>
<accession>A0A4Y7PLV6</accession>
<keyword evidence="1" id="KW-0472">Membrane</keyword>
<feature type="signal peptide" evidence="2">
    <location>
        <begin position="1"/>
        <end position="19"/>
    </location>
</feature>
<dbReference type="Proteomes" id="UP000294933">
    <property type="component" value="Unassembled WGS sequence"/>
</dbReference>
<evidence type="ECO:0000313" key="3">
    <source>
        <dbReference type="EMBL" id="TDL15559.1"/>
    </source>
</evidence>
<organism evidence="3 4">
    <name type="scientific">Rickenella mellea</name>
    <dbReference type="NCBI Taxonomy" id="50990"/>
    <lineage>
        <taxon>Eukaryota</taxon>
        <taxon>Fungi</taxon>
        <taxon>Dikarya</taxon>
        <taxon>Basidiomycota</taxon>
        <taxon>Agaricomycotina</taxon>
        <taxon>Agaricomycetes</taxon>
        <taxon>Hymenochaetales</taxon>
        <taxon>Rickenellaceae</taxon>
        <taxon>Rickenella</taxon>
    </lineage>
</organism>
<dbReference type="EMBL" id="ML170271">
    <property type="protein sequence ID" value="TDL15559.1"/>
    <property type="molecule type" value="Genomic_DNA"/>
</dbReference>
<reference evidence="3 4" key="1">
    <citation type="submission" date="2018-06" db="EMBL/GenBank/DDBJ databases">
        <title>A transcriptomic atlas of mushroom development highlights an independent origin of complex multicellularity.</title>
        <authorList>
            <consortium name="DOE Joint Genome Institute"/>
            <person name="Krizsan K."/>
            <person name="Almasi E."/>
            <person name="Merenyi Z."/>
            <person name="Sahu N."/>
            <person name="Viragh M."/>
            <person name="Koszo T."/>
            <person name="Mondo S."/>
            <person name="Kiss B."/>
            <person name="Balint B."/>
            <person name="Kues U."/>
            <person name="Barry K."/>
            <person name="Hegedus J.C."/>
            <person name="Henrissat B."/>
            <person name="Johnson J."/>
            <person name="Lipzen A."/>
            <person name="Ohm R."/>
            <person name="Nagy I."/>
            <person name="Pangilinan J."/>
            <person name="Yan J."/>
            <person name="Xiong Y."/>
            <person name="Grigoriev I.V."/>
            <person name="Hibbett D.S."/>
            <person name="Nagy L.G."/>
        </authorList>
    </citation>
    <scope>NUCLEOTIDE SEQUENCE [LARGE SCALE GENOMIC DNA]</scope>
    <source>
        <strain evidence="3 4">SZMC22713</strain>
    </source>
</reference>
<proteinExistence type="predicted"/>
<gene>
    <name evidence="3" type="ORF">BD410DRAFT_104836</name>
</gene>
<keyword evidence="1" id="KW-1133">Transmembrane helix</keyword>